<evidence type="ECO:0000313" key="2">
    <source>
        <dbReference type="Proteomes" id="UP000249842"/>
    </source>
</evidence>
<evidence type="ECO:0008006" key="3">
    <source>
        <dbReference type="Google" id="ProtNLM"/>
    </source>
</evidence>
<dbReference type="AlphaFoldDB" id="A0A328B1P8"/>
<dbReference type="InterPro" id="IPR017853">
    <property type="entry name" value="GH"/>
</dbReference>
<sequence>MGDRHLANVAYDSSEFVGSLGVNTHVGWSKTPYGDLQKVAAGARYLGVHNLRDSLDASSYAGIDQLAGAGFKFDLESHSDLKTFMRQVGALAQAHPGFVAAIEGPNEVDGWPISYNGKSGYPAASAFQAALYAQVRADRLLRNVPVYNVTVSGLDARKYEALGDLSGATDYANVHIYYGGGQPSYGWSQADPTFHWNNWLAAGQIGAPGKPTVITETGASSAHLWGGGVDETTQAKQILNALMNSAKSGVAATYLYELVESRRGDATNSEAHYGLFRYDWTPKPAAVAVHNFTRILTDGSATGGFNPGALEYIVQGLPETGQHFLFQEQHGVYDLVVWAEPDVWNETTHTPIPAPTAQVTVSLAAPRMVAVYDPLKAATPLQSLGRVTRLTVSLTDHPLIIELR</sequence>
<organism evidence="1 2">
    <name type="scientific">Phenylobacterium hankyongense</name>
    <dbReference type="NCBI Taxonomy" id="1813876"/>
    <lineage>
        <taxon>Bacteria</taxon>
        <taxon>Pseudomonadati</taxon>
        <taxon>Pseudomonadota</taxon>
        <taxon>Alphaproteobacteria</taxon>
        <taxon>Caulobacterales</taxon>
        <taxon>Caulobacteraceae</taxon>
        <taxon>Phenylobacterium</taxon>
    </lineage>
</organism>
<dbReference type="RefSeq" id="WP_111458029.1">
    <property type="nucleotide sequence ID" value="NZ_QFYP01000001.1"/>
</dbReference>
<accession>A0A328B1P8</accession>
<dbReference type="SUPFAM" id="SSF51445">
    <property type="entry name" value="(Trans)glycosidases"/>
    <property type="match status" value="1"/>
</dbReference>
<evidence type="ECO:0000313" key="1">
    <source>
        <dbReference type="EMBL" id="RAK60737.1"/>
    </source>
</evidence>
<dbReference type="Gene3D" id="3.20.20.80">
    <property type="entry name" value="Glycosidases"/>
    <property type="match status" value="1"/>
</dbReference>
<name>A0A328B1P8_9CAUL</name>
<proteinExistence type="predicted"/>
<dbReference type="Proteomes" id="UP000249842">
    <property type="component" value="Unassembled WGS sequence"/>
</dbReference>
<gene>
    <name evidence="1" type="ORF">DJ021_13425</name>
</gene>
<comment type="caution">
    <text evidence="1">The sequence shown here is derived from an EMBL/GenBank/DDBJ whole genome shotgun (WGS) entry which is preliminary data.</text>
</comment>
<dbReference type="OrthoDB" id="6949258at2"/>
<protein>
    <recommendedName>
        <fullName evidence="3">Asl1-like glycosyl hydrolase catalytic domain-containing protein</fullName>
    </recommendedName>
</protein>
<keyword evidence="2" id="KW-1185">Reference proteome</keyword>
<reference evidence="2" key="1">
    <citation type="submission" date="2018-05" db="EMBL/GenBank/DDBJ databases">
        <authorList>
            <person name="Li X."/>
        </authorList>
    </citation>
    <scope>NUCLEOTIDE SEQUENCE [LARGE SCALE GENOMIC DNA]</scope>
    <source>
        <strain evidence="2">HKS-05</strain>
    </source>
</reference>
<dbReference type="EMBL" id="QFYP01000001">
    <property type="protein sequence ID" value="RAK60737.1"/>
    <property type="molecule type" value="Genomic_DNA"/>
</dbReference>